<name>A0AAE1I298_9NEOP</name>
<accession>A0AAE1I298</accession>
<organism evidence="1 2">
    <name type="scientific">Frankliniella fusca</name>
    <dbReference type="NCBI Taxonomy" id="407009"/>
    <lineage>
        <taxon>Eukaryota</taxon>
        <taxon>Metazoa</taxon>
        <taxon>Ecdysozoa</taxon>
        <taxon>Arthropoda</taxon>
        <taxon>Hexapoda</taxon>
        <taxon>Insecta</taxon>
        <taxon>Pterygota</taxon>
        <taxon>Neoptera</taxon>
        <taxon>Paraneoptera</taxon>
        <taxon>Thysanoptera</taxon>
        <taxon>Terebrantia</taxon>
        <taxon>Thripoidea</taxon>
        <taxon>Thripidae</taxon>
        <taxon>Frankliniella</taxon>
    </lineage>
</organism>
<keyword evidence="2" id="KW-1185">Reference proteome</keyword>
<dbReference type="EMBL" id="JAHWGI010001421">
    <property type="protein sequence ID" value="KAK3931269.1"/>
    <property type="molecule type" value="Genomic_DNA"/>
</dbReference>
<evidence type="ECO:0000313" key="1">
    <source>
        <dbReference type="EMBL" id="KAK3931269.1"/>
    </source>
</evidence>
<gene>
    <name evidence="1" type="ORF">KUF71_025528</name>
</gene>
<proteinExistence type="predicted"/>
<reference evidence="1" key="2">
    <citation type="journal article" date="2023" name="BMC Genomics">
        <title>Pest status, molecular evolution, and epigenetic factors derived from the genome assembly of Frankliniella fusca, a thysanopteran phytovirus vector.</title>
        <authorList>
            <person name="Catto M.A."/>
            <person name="Labadie P.E."/>
            <person name="Jacobson A.L."/>
            <person name="Kennedy G.G."/>
            <person name="Srinivasan R."/>
            <person name="Hunt B.G."/>
        </authorList>
    </citation>
    <scope>NUCLEOTIDE SEQUENCE</scope>
    <source>
        <strain evidence="1">PL_HMW_Pooled</strain>
    </source>
</reference>
<reference evidence="1" key="1">
    <citation type="submission" date="2021-07" db="EMBL/GenBank/DDBJ databases">
        <authorList>
            <person name="Catto M.A."/>
            <person name="Jacobson A."/>
            <person name="Kennedy G."/>
            <person name="Labadie P."/>
            <person name="Hunt B.G."/>
            <person name="Srinivasan R."/>
        </authorList>
    </citation>
    <scope>NUCLEOTIDE SEQUENCE</scope>
    <source>
        <strain evidence="1">PL_HMW_Pooled</strain>
        <tissue evidence="1">Head</tissue>
    </source>
</reference>
<dbReference type="AlphaFoldDB" id="A0AAE1I298"/>
<evidence type="ECO:0000313" key="2">
    <source>
        <dbReference type="Proteomes" id="UP001219518"/>
    </source>
</evidence>
<comment type="caution">
    <text evidence="1">The sequence shown here is derived from an EMBL/GenBank/DDBJ whole genome shotgun (WGS) entry which is preliminary data.</text>
</comment>
<dbReference type="Proteomes" id="UP001219518">
    <property type="component" value="Unassembled WGS sequence"/>
</dbReference>
<sequence>MKDWTLLYIVLALRPPSSTSTRHKIVYFLNPVTPQSNRFFEQQFDSCGFMRSSWYQTVRDDLLYDTQSTPIA</sequence>
<protein>
    <submittedName>
        <fullName evidence="1">Apolipoprotein C-IV</fullName>
    </submittedName>
</protein>